<dbReference type="AlphaFoldDB" id="B8D229"/>
<keyword evidence="3" id="KW-1185">Reference proteome</keyword>
<dbReference type="KEGG" id="hor:Hore_04980"/>
<dbReference type="eggNOG" id="COG3272">
    <property type="taxonomic scope" value="Bacteria"/>
</dbReference>
<reference evidence="2 3" key="1">
    <citation type="journal article" date="2009" name="PLoS ONE">
        <title>Genome analysis of the anaerobic thermohalophilic bacterium Halothermothrix orenii.</title>
        <authorList>
            <person name="Mavromatis K."/>
            <person name="Ivanova N."/>
            <person name="Anderson I."/>
            <person name="Lykidis A."/>
            <person name="Hooper S.D."/>
            <person name="Sun H."/>
            <person name="Kunin V."/>
            <person name="Lapidus A."/>
            <person name="Hugenholtz P."/>
            <person name="Patel B."/>
            <person name="Kyrpides N.C."/>
        </authorList>
    </citation>
    <scope>NUCLEOTIDE SEQUENCE [LARGE SCALE GENOMIC DNA]</scope>
    <source>
        <strain evidence="3">H 168 / OCM 544 / DSM 9562</strain>
    </source>
</reference>
<dbReference type="PIRSF" id="PIRSF037004">
    <property type="entry name" value="UCP037004"/>
    <property type="match status" value="1"/>
</dbReference>
<dbReference type="eggNOG" id="COG1683">
    <property type="taxonomic scope" value="Bacteria"/>
</dbReference>
<feature type="domain" description="DUF1722" evidence="1">
    <location>
        <begin position="193"/>
        <end position="309"/>
    </location>
</feature>
<sequence length="324" mass="37177">MLDNQFPKPNVVVSKCLGFEACNYNGHQFNNKFISMLKQFVNFIPVCPETAIGLPSPRQSLRLIADGDEVRLVQPAEDRDLTGDMLSFSHDFLNSLNDVEGFILKERSPSCGLKDIKIYHKEINNVTGKKTSGLFAGAVLATFPDTAIESEGRLTNLRIREHFLTRLFTLARFRETKKQQTMGGLVNFQTINKFLFMAYNQKEMRILGKIAANNEKLPVSEVFKKYEKHLNKLLSRPPRYNSNINVLMHGLGYFSDELTTEEKAFFLDTLQKFRNKKVPLSVPQNIIRSWAIKYKDDYLLKQTYFAPFPEELIARTDSGTPKNF</sequence>
<dbReference type="OrthoDB" id="9797779at2"/>
<proteinExistence type="predicted"/>
<dbReference type="EMBL" id="CP001098">
    <property type="protein sequence ID" value="ACL69256.1"/>
    <property type="molecule type" value="Genomic_DNA"/>
</dbReference>
<accession>B8D229</accession>
<dbReference type="Pfam" id="PF08349">
    <property type="entry name" value="DUF1722"/>
    <property type="match status" value="1"/>
</dbReference>
<evidence type="ECO:0000313" key="3">
    <source>
        <dbReference type="Proteomes" id="UP000000719"/>
    </source>
</evidence>
<dbReference type="Pfam" id="PF04463">
    <property type="entry name" value="2-thiour_desulf"/>
    <property type="match status" value="1"/>
</dbReference>
<dbReference type="RefSeq" id="WP_012635444.1">
    <property type="nucleotide sequence ID" value="NC_011899.1"/>
</dbReference>
<dbReference type="PANTHER" id="PTHR30087">
    <property type="entry name" value="INNER MEMBRANE PROTEIN"/>
    <property type="match status" value="1"/>
</dbReference>
<dbReference type="InterPro" id="IPR007553">
    <property type="entry name" value="2-thiour_desulf"/>
</dbReference>
<name>B8D229_HALOH</name>
<dbReference type="Proteomes" id="UP000000719">
    <property type="component" value="Chromosome"/>
</dbReference>
<dbReference type="InterPro" id="IPR017087">
    <property type="entry name" value="UCP037004"/>
</dbReference>
<dbReference type="InterPro" id="IPR013560">
    <property type="entry name" value="DUF1722"/>
</dbReference>
<evidence type="ECO:0000313" key="2">
    <source>
        <dbReference type="EMBL" id="ACL69256.1"/>
    </source>
</evidence>
<dbReference type="HOGENOM" id="CLU_076318_0_1_9"/>
<dbReference type="STRING" id="373903.Hore_04980"/>
<protein>
    <submittedName>
        <fullName evidence="2">Uncharacterized conserved protein</fullName>
    </submittedName>
</protein>
<evidence type="ECO:0000259" key="1">
    <source>
        <dbReference type="Pfam" id="PF08349"/>
    </source>
</evidence>
<dbReference type="PANTHER" id="PTHR30087:SF0">
    <property type="entry name" value="INNER MEMBRANE PROTEIN"/>
    <property type="match status" value="1"/>
</dbReference>
<organism evidence="2 3">
    <name type="scientific">Halothermothrix orenii (strain H 168 / OCM 544 / DSM 9562)</name>
    <dbReference type="NCBI Taxonomy" id="373903"/>
    <lineage>
        <taxon>Bacteria</taxon>
        <taxon>Bacillati</taxon>
        <taxon>Bacillota</taxon>
        <taxon>Clostridia</taxon>
        <taxon>Halanaerobiales</taxon>
        <taxon>Halothermotrichaceae</taxon>
        <taxon>Halothermothrix</taxon>
    </lineage>
</organism>
<gene>
    <name evidence="2" type="ordered locus">Hore_04980</name>
</gene>